<dbReference type="InterPro" id="IPR051678">
    <property type="entry name" value="AGP_Transferase"/>
</dbReference>
<dbReference type="Gene3D" id="3.90.1200.10">
    <property type="match status" value="1"/>
</dbReference>
<reference evidence="3" key="3">
    <citation type="submission" date="2025-08" db="UniProtKB">
        <authorList>
            <consortium name="RefSeq"/>
        </authorList>
    </citation>
    <scope>IDENTIFICATION</scope>
    <source>
        <strain evidence="3">CBS 342.82</strain>
    </source>
</reference>
<protein>
    <recommendedName>
        <fullName evidence="1">Aminoglycoside phosphotransferase domain-containing protein</fullName>
    </recommendedName>
</protein>
<evidence type="ECO:0000259" key="1">
    <source>
        <dbReference type="Pfam" id="PF01636"/>
    </source>
</evidence>
<evidence type="ECO:0000313" key="2">
    <source>
        <dbReference type="Proteomes" id="UP000504637"/>
    </source>
</evidence>
<evidence type="ECO:0000313" key="3">
    <source>
        <dbReference type="RefSeq" id="XP_033455624.1"/>
    </source>
</evidence>
<proteinExistence type="predicted"/>
<gene>
    <name evidence="3" type="ORF">K489DRAFT_327379</name>
</gene>
<dbReference type="OrthoDB" id="2831558at2759"/>
<accession>A0A6J3LSH8</accession>
<dbReference type="PANTHER" id="PTHR21310:SF15">
    <property type="entry name" value="AMINOGLYCOSIDE PHOSPHOTRANSFERASE DOMAIN-CONTAINING PROTEIN"/>
    <property type="match status" value="1"/>
</dbReference>
<keyword evidence="2" id="KW-1185">Reference proteome</keyword>
<organism evidence="3">
    <name type="scientific">Dissoconium aciculare CBS 342.82</name>
    <dbReference type="NCBI Taxonomy" id="1314786"/>
    <lineage>
        <taxon>Eukaryota</taxon>
        <taxon>Fungi</taxon>
        <taxon>Dikarya</taxon>
        <taxon>Ascomycota</taxon>
        <taxon>Pezizomycotina</taxon>
        <taxon>Dothideomycetes</taxon>
        <taxon>Dothideomycetidae</taxon>
        <taxon>Mycosphaerellales</taxon>
        <taxon>Dissoconiaceae</taxon>
        <taxon>Dissoconium</taxon>
    </lineage>
</organism>
<reference evidence="3" key="1">
    <citation type="submission" date="2020-01" db="EMBL/GenBank/DDBJ databases">
        <authorList>
            <consortium name="DOE Joint Genome Institute"/>
            <person name="Haridas S."/>
            <person name="Albert R."/>
            <person name="Binder M."/>
            <person name="Bloem J."/>
            <person name="Labutti K."/>
            <person name="Salamov A."/>
            <person name="Andreopoulos B."/>
            <person name="Baker S.E."/>
            <person name="Barry K."/>
            <person name="Bills G."/>
            <person name="Bluhm B.H."/>
            <person name="Cannon C."/>
            <person name="Castanera R."/>
            <person name="Culley D.E."/>
            <person name="Daum C."/>
            <person name="Ezra D."/>
            <person name="Gonzalez J.B."/>
            <person name="Henrissat B."/>
            <person name="Kuo A."/>
            <person name="Liang C."/>
            <person name="Lipzen A."/>
            <person name="Lutzoni F."/>
            <person name="Magnuson J."/>
            <person name="Mondo S."/>
            <person name="Nolan M."/>
            <person name="Ohm R."/>
            <person name="Pangilinan J."/>
            <person name="Park H.-J."/>
            <person name="Ramirez L."/>
            <person name="Alfaro M."/>
            <person name="Sun H."/>
            <person name="Tritt A."/>
            <person name="Yoshinaga Y."/>
            <person name="Zwiers L.-H."/>
            <person name="Turgeon B.G."/>
            <person name="Goodwin S.B."/>
            <person name="Spatafora J.W."/>
            <person name="Crous P.W."/>
            <person name="Grigoriev I.V."/>
        </authorList>
    </citation>
    <scope>NUCLEOTIDE SEQUENCE</scope>
    <source>
        <strain evidence="3">CBS 342.82</strain>
    </source>
</reference>
<dbReference type="GeneID" id="54359786"/>
<dbReference type="AlphaFoldDB" id="A0A6J3LSH8"/>
<dbReference type="InterPro" id="IPR002575">
    <property type="entry name" value="Aminoglycoside_PTrfase"/>
</dbReference>
<feature type="domain" description="Aminoglycoside phosphotransferase" evidence="1">
    <location>
        <begin position="92"/>
        <end position="311"/>
    </location>
</feature>
<dbReference type="RefSeq" id="XP_033455624.1">
    <property type="nucleotide sequence ID" value="XM_033601986.1"/>
</dbReference>
<dbReference type="Proteomes" id="UP000504637">
    <property type="component" value="Unplaced"/>
</dbReference>
<dbReference type="Pfam" id="PF01636">
    <property type="entry name" value="APH"/>
    <property type="match status" value="1"/>
</dbReference>
<sequence>MGPNHDQFEERLAFAQQILGDSFTDITIITPLGYSPESPFKSNNFVYRIDLPHPLTEGQIVTKALRYSCRQVPVGTRQPVLRLSNALSETMHAFNRTENEVGMITLASAALKDTNHHSIVPDVYDWGTVAAGSSFGYILQQCMGGITVDKYLESSPVNASRDKLFAQTAEIINAFQLYELPDGITGYGGVTFDANGRLISGQFPSLGDGPWPTFEEYFLAEFRIALKLADDNKYIQGWHASGVRDKIDKFVAERIPLAFTGLSSRAEKCITHADFSPTNILVDPTNASITGLLDYDFSGIMHPMYEFLRSFDGLGGRLEGWALEKSEAGDQLRHSKLHGFPSPLPADVDDGVMWSYAKLWEEKLEALDVKRPRVIEGIEGVTLVDDVLSMILPSRLSNTDVWRIQSEEVKLQHRADCERKLMALLQHIN</sequence>
<reference evidence="3" key="2">
    <citation type="submission" date="2020-04" db="EMBL/GenBank/DDBJ databases">
        <authorList>
            <consortium name="NCBI Genome Project"/>
        </authorList>
    </citation>
    <scope>NUCLEOTIDE SEQUENCE</scope>
    <source>
        <strain evidence="3">CBS 342.82</strain>
    </source>
</reference>
<name>A0A6J3LSH8_9PEZI</name>
<dbReference type="SUPFAM" id="SSF56112">
    <property type="entry name" value="Protein kinase-like (PK-like)"/>
    <property type="match status" value="1"/>
</dbReference>
<dbReference type="PANTHER" id="PTHR21310">
    <property type="entry name" value="AMINOGLYCOSIDE PHOSPHOTRANSFERASE-RELATED-RELATED"/>
    <property type="match status" value="1"/>
</dbReference>
<dbReference type="InterPro" id="IPR011009">
    <property type="entry name" value="Kinase-like_dom_sf"/>
</dbReference>